<keyword evidence="3" id="KW-1185">Reference proteome</keyword>
<dbReference type="EMBL" id="PVEM01000001">
    <property type="protein sequence ID" value="PTD11814.1"/>
    <property type="molecule type" value="Genomic_DNA"/>
</dbReference>
<organism evidence="2 3">
    <name type="scientific">Fusarium culmorum</name>
    <dbReference type="NCBI Taxonomy" id="5516"/>
    <lineage>
        <taxon>Eukaryota</taxon>
        <taxon>Fungi</taxon>
        <taxon>Dikarya</taxon>
        <taxon>Ascomycota</taxon>
        <taxon>Pezizomycotina</taxon>
        <taxon>Sordariomycetes</taxon>
        <taxon>Hypocreomycetidae</taxon>
        <taxon>Hypocreales</taxon>
        <taxon>Nectriaceae</taxon>
        <taxon>Fusarium</taxon>
    </lineage>
</organism>
<gene>
    <name evidence="2" type="ORF">FCULG_00004032</name>
</gene>
<evidence type="ECO:0000313" key="3">
    <source>
        <dbReference type="Proteomes" id="UP000241587"/>
    </source>
</evidence>
<dbReference type="OrthoDB" id="268594at2759"/>
<dbReference type="Proteomes" id="UP000241587">
    <property type="component" value="Unassembled WGS sequence"/>
</dbReference>
<name>A0A2T4H7L8_FUSCU</name>
<feature type="compositionally biased region" description="Basic and acidic residues" evidence="1">
    <location>
        <begin position="61"/>
        <end position="71"/>
    </location>
</feature>
<proteinExistence type="predicted"/>
<dbReference type="AlphaFoldDB" id="A0A2T4H7L8"/>
<sequence>MSRPGKSISFMQNGQAHDANISVSDVAKRANSSGYFRNLMARDDFKNLGFAQSPPPSTEKAAPEAERGVKE</sequence>
<reference evidence="2 3" key="1">
    <citation type="submission" date="2018-02" db="EMBL/GenBank/DDBJ databases">
        <title>Fusarium culmorum secondary metabolites in fungal-bacterial-plant interactions.</title>
        <authorList>
            <person name="Schmidt R."/>
        </authorList>
    </citation>
    <scope>NUCLEOTIDE SEQUENCE [LARGE SCALE GENOMIC DNA]</scope>
    <source>
        <strain evidence="2 3">PV</strain>
    </source>
</reference>
<evidence type="ECO:0000256" key="1">
    <source>
        <dbReference type="SAM" id="MobiDB-lite"/>
    </source>
</evidence>
<feature type="region of interest" description="Disordered" evidence="1">
    <location>
        <begin position="47"/>
        <end position="71"/>
    </location>
</feature>
<accession>A0A2T4H7L8</accession>
<evidence type="ECO:0000313" key="2">
    <source>
        <dbReference type="EMBL" id="PTD11814.1"/>
    </source>
</evidence>
<comment type="caution">
    <text evidence="2">The sequence shown here is derived from an EMBL/GenBank/DDBJ whole genome shotgun (WGS) entry which is preliminary data.</text>
</comment>
<protein>
    <submittedName>
        <fullName evidence="2">Uncharacterized protein</fullName>
    </submittedName>
</protein>